<keyword evidence="6" id="KW-1185">Reference proteome</keyword>
<sequence>MKECYRVYAMYLKALSDETRLKIFDMLSNGELCACDILEEFNITQPTLSYHMKILSESGLVDSRRDGVWMKYSINRKSLEALKQLFDNIGLNMDNTSSHLYKGMDFC</sequence>
<dbReference type="PROSITE" id="PS50987">
    <property type="entry name" value="HTH_ARSR_2"/>
    <property type="match status" value="1"/>
</dbReference>
<evidence type="ECO:0000313" key="5">
    <source>
        <dbReference type="EMBL" id="SHI90561.1"/>
    </source>
</evidence>
<evidence type="ECO:0000313" key="6">
    <source>
        <dbReference type="Proteomes" id="UP000183954"/>
    </source>
</evidence>
<dbReference type="GO" id="GO:0003677">
    <property type="term" value="F:DNA binding"/>
    <property type="evidence" value="ECO:0007669"/>
    <property type="project" value="UniProtKB-KW"/>
</dbReference>
<evidence type="ECO:0000256" key="1">
    <source>
        <dbReference type="ARBA" id="ARBA00023015"/>
    </source>
</evidence>
<keyword evidence="1" id="KW-0805">Transcription regulation</keyword>
<dbReference type="Gene3D" id="1.10.10.10">
    <property type="entry name" value="Winged helix-like DNA-binding domain superfamily/Winged helix DNA-binding domain"/>
    <property type="match status" value="1"/>
</dbReference>
<dbReference type="SMART" id="SM00418">
    <property type="entry name" value="HTH_ARSR"/>
    <property type="match status" value="1"/>
</dbReference>
<evidence type="ECO:0000256" key="3">
    <source>
        <dbReference type="ARBA" id="ARBA00023163"/>
    </source>
</evidence>
<dbReference type="PRINTS" id="PR00778">
    <property type="entry name" value="HTHARSR"/>
</dbReference>
<dbReference type="CDD" id="cd00090">
    <property type="entry name" value="HTH_ARSR"/>
    <property type="match status" value="1"/>
</dbReference>
<dbReference type="STRING" id="1121420.SAMN02746098_04827"/>
<dbReference type="InterPro" id="IPR011991">
    <property type="entry name" value="ArsR-like_HTH"/>
</dbReference>
<dbReference type="InterPro" id="IPR036390">
    <property type="entry name" value="WH_DNA-bd_sf"/>
</dbReference>
<dbReference type="SUPFAM" id="SSF46785">
    <property type="entry name" value="Winged helix' DNA-binding domain"/>
    <property type="match status" value="1"/>
</dbReference>
<dbReference type="EMBL" id="FQXJ01000029">
    <property type="protein sequence ID" value="SHI90561.1"/>
    <property type="molecule type" value="Genomic_DNA"/>
</dbReference>
<keyword evidence="2" id="KW-0238">DNA-binding</keyword>
<dbReference type="PROSITE" id="PS00846">
    <property type="entry name" value="HTH_ARSR_1"/>
    <property type="match status" value="1"/>
</dbReference>
<dbReference type="AlphaFoldDB" id="A0A1M6EYU5"/>
<accession>A0A1M6EYU5</accession>
<dbReference type="InterPro" id="IPR036388">
    <property type="entry name" value="WH-like_DNA-bd_sf"/>
</dbReference>
<proteinExistence type="predicted"/>
<dbReference type="GO" id="GO:0003700">
    <property type="term" value="F:DNA-binding transcription factor activity"/>
    <property type="evidence" value="ECO:0007669"/>
    <property type="project" value="InterPro"/>
</dbReference>
<dbReference type="PANTHER" id="PTHR33154">
    <property type="entry name" value="TRANSCRIPTIONAL REGULATOR, ARSR FAMILY"/>
    <property type="match status" value="1"/>
</dbReference>
<reference evidence="6" key="1">
    <citation type="submission" date="2016-11" db="EMBL/GenBank/DDBJ databases">
        <authorList>
            <person name="Varghese N."/>
            <person name="Submissions S."/>
        </authorList>
    </citation>
    <scope>NUCLEOTIDE SEQUENCE [LARGE SCALE GENOMIC DNA]</scope>
    <source>
        <strain evidence="6">DSM 15449</strain>
    </source>
</reference>
<dbReference type="InterPro" id="IPR001845">
    <property type="entry name" value="HTH_ArsR_DNA-bd_dom"/>
</dbReference>
<evidence type="ECO:0000259" key="4">
    <source>
        <dbReference type="PROSITE" id="PS50987"/>
    </source>
</evidence>
<gene>
    <name evidence="5" type="ORF">SAMN02746098_04827</name>
</gene>
<dbReference type="PANTHER" id="PTHR33154:SF18">
    <property type="entry name" value="ARSENICAL RESISTANCE OPERON REPRESSOR"/>
    <property type="match status" value="1"/>
</dbReference>
<dbReference type="NCBIfam" id="NF033788">
    <property type="entry name" value="HTH_metalloreg"/>
    <property type="match status" value="1"/>
</dbReference>
<dbReference type="InterPro" id="IPR018334">
    <property type="entry name" value="ArsR_HTH"/>
</dbReference>
<dbReference type="Proteomes" id="UP000183954">
    <property type="component" value="Unassembled WGS sequence"/>
</dbReference>
<protein>
    <submittedName>
        <fullName evidence="5">Transcriptional regulator, ArsR family</fullName>
    </submittedName>
</protein>
<dbReference type="Pfam" id="PF01022">
    <property type="entry name" value="HTH_5"/>
    <property type="match status" value="1"/>
</dbReference>
<evidence type="ECO:0000256" key="2">
    <source>
        <dbReference type="ARBA" id="ARBA00023125"/>
    </source>
</evidence>
<organism evidence="5 6">
    <name type="scientific">Desulfosporosinus lacus DSM 15449</name>
    <dbReference type="NCBI Taxonomy" id="1121420"/>
    <lineage>
        <taxon>Bacteria</taxon>
        <taxon>Bacillati</taxon>
        <taxon>Bacillota</taxon>
        <taxon>Clostridia</taxon>
        <taxon>Eubacteriales</taxon>
        <taxon>Desulfitobacteriaceae</taxon>
        <taxon>Desulfosporosinus</taxon>
    </lineage>
</organism>
<feature type="domain" description="HTH arsR-type" evidence="4">
    <location>
        <begin position="1"/>
        <end position="94"/>
    </location>
</feature>
<dbReference type="InterPro" id="IPR051081">
    <property type="entry name" value="HTH_MetalResp_TranReg"/>
</dbReference>
<dbReference type="RefSeq" id="WP_282434047.1">
    <property type="nucleotide sequence ID" value="NZ_FQXJ01000029.1"/>
</dbReference>
<name>A0A1M6EYU5_9FIRM</name>
<keyword evidence="3" id="KW-0804">Transcription</keyword>